<evidence type="ECO:0000313" key="3">
    <source>
        <dbReference type="Proteomes" id="UP000604825"/>
    </source>
</evidence>
<name>A0A811SCK2_9POAL</name>
<reference evidence="2" key="1">
    <citation type="submission" date="2020-10" db="EMBL/GenBank/DDBJ databases">
        <authorList>
            <person name="Han B."/>
            <person name="Lu T."/>
            <person name="Zhao Q."/>
            <person name="Huang X."/>
            <person name="Zhao Y."/>
        </authorList>
    </citation>
    <scope>NUCLEOTIDE SEQUENCE</scope>
</reference>
<keyword evidence="3" id="KW-1185">Reference proteome</keyword>
<dbReference type="PANTHER" id="PTHR32212">
    <property type="entry name" value="CYCLIN-LIKE F-BOX"/>
    <property type="match status" value="1"/>
</dbReference>
<dbReference type="PROSITE" id="PS50181">
    <property type="entry name" value="FBOX"/>
    <property type="match status" value="1"/>
</dbReference>
<dbReference type="EMBL" id="CAJGYO010000019">
    <property type="protein sequence ID" value="CAD6338595.1"/>
    <property type="molecule type" value="Genomic_DNA"/>
</dbReference>
<dbReference type="AlphaFoldDB" id="A0A811SCK2"/>
<dbReference type="OrthoDB" id="672536at2759"/>
<accession>A0A811SCK2</accession>
<proteinExistence type="predicted"/>
<dbReference type="Gene3D" id="1.20.1280.50">
    <property type="match status" value="1"/>
</dbReference>
<evidence type="ECO:0000313" key="2">
    <source>
        <dbReference type="EMBL" id="CAD6338595.1"/>
    </source>
</evidence>
<evidence type="ECO:0000259" key="1">
    <source>
        <dbReference type="PROSITE" id="PS50181"/>
    </source>
</evidence>
<protein>
    <recommendedName>
        <fullName evidence="1">F-box domain-containing protein</fullName>
    </recommendedName>
</protein>
<dbReference type="InterPro" id="IPR001810">
    <property type="entry name" value="F-box_dom"/>
</dbReference>
<organism evidence="2 3">
    <name type="scientific">Miscanthus lutarioriparius</name>
    <dbReference type="NCBI Taxonomy" id="422564"/>
    <lineage>
        <taxon>Eukaryota</taxon>
        <taxon>Viridiplantae</taxon>
        <taxon>Streptophyta</taxon>
        <taxon>Embryophyta</taxon>
        <taxon>Tracheophyta</taxon>
        <taxon>Spermatophyta</taxon>
        <taxon>Magnoliopsida</taxon>
        <taxon>Liliopsida</taxon>
        <taxon>Poales</taxon>
        <taxon>Poaceae</taxon>
        <taxon>PACMAD clade</taxon>
        <taxon>Panicoideae</taxon>
        <taxon>Andropogonodae</taxon>
        <taxon>Andropogoneae</taxon>
        <taxon>Saccharinae</taxon>
        <taxon>Miscanthus</taxon>
    </lineage>
</organism>
<comment type="caution">
    <text evidence="2">The sequence shown here is derived from an EMBL/GenBank/DDBJ whole genome shotgun (WGS) entry which is preliminary data.</text>
</comment>
<dbReference type="InterPro" id="IPR036047">
    <property type="entry name" value="F-box-like_dom_sf"/>
</dbReference>
<dbReference type="SUPFAM" id="SSF81383">
    <property type="entry name" value="F-box domain"/>
    <property type="match status" value="1"/>
</dbReference>
<dbReference type="Proteomes" id="UP000604825">
    <property type="component" value="Unassembled WGS sequence"/>
</dbReference>
<dbReference type="PANTHER" id="PTHR32212:SF234">
    <property type="entry name" value="F-BOX_LRR-REPEAT PROTEIN 13-LIKE"/>
    <property type="match status" value="1"/>
</dbReference>
<gene>
    <name evidence="2" type="ORF">NCGR_LOCUS62693</name>
</gene>
<dbReference type="Pfam" id="PF00646">
    <property type="entry name" value="F-box"/>
    <property type="match status" value="1"/>
</dbReference>
<feature type="domain" description="F-box" evidence="1">
    <location>
        <begin position="32"/>
        <end position="93"/>
    </location>
</feature>
<sequence length="341" mass="39106">MAIGTDGGAGVCSGGGEKRKRVDELGDRCEAVDRISALPNELRQHILTHLPLKDAIRMGALARGWRDLWKDRWAYPASVEVQLRSRDALLRELDALAREPGPRRRLDRFSLVVETSKLKSSELRRFTEYAAECRVEDLHIEIPSFITLDLCGCHCDLKRRWTIMHWNLRRVTIVDGDFLEMPFFVQSHTALADLSIRFTHPVKEVNHKLKYCYFPKDYPASTSSPYVAMPSRFSLRCQIFDQVPQGPVSIHGLKELQLLMLEMETVNLAGLYVFLKACQCPNLERLFVQLPTFKYLPKKGSVDEVREEPPQDVVMVKVTNFNWCCIEVQLVSFLLRKASSL</sequence>